<dbReference type="Pfam" id="PF24692">
    <property type="entry name" value="DUF7659"/>
    <property type="match status" value="1"/>
</dbReference>
<dbReference type="EMBL" id="MT141892">
    <property type="protein sequence ID" value="QJA71686.1"/>
    <property type="molecule type" value="Genomic_DNA"/>
</dbReference>
<name>A0A6M3JP64_9ZZZZ</name>
<accession>A0A6M3JP64</accession>
<proteinExistence type="predicted"/>
<protein>
    <submittedName>
        <fullName evidence="1">Uncharacterized protein</fullName>
    </submittedName>
</protein>
<reference evidence="1" key="1">
    <citation type="submission" date="2020-03" db="EMBL/GenBank/DDBJ databases">
        <title>The deep terrestrial virosphere.</title>
        <authorList>
            <person name="Holmfeldt K."/>
            <person name="Nilsson E."/>
            <person name="Simone D."/>
            <person name="Lopez-Fernandez M."/>
            <person name="Wu X."/>
            <person name="de Brujin I."/>
            <person name="Lundin D."/>
            <person name="Andersson A."/>
            <person name="Bertilsson S."/>
            <person name="Dopson M."/>
        </authorList>
    </citation>
    <scope>NUCLEOTIDE SEQUENCE</scope>
    <source>
        <strain evidence="1">MM415A03099</strain>
    </source>
</reference>
<dbReference type="InterPro" id="IPR056076">
    <property type="entry name" value="DUF7659"/>
</dbReference>
<gene>
    <name evidence="1" type="ORF">MM415A03099_0001</name>
</gene>
<evidence type="ECO:0000313" key="1">
    <source>
        <dbReference type="EMBL" id="QJA71686.1"/>
    </source>
</evidence>
<dbReference type="AlphaFoldDB" id="A0A6M3JP64"/>
<sequence>MIKEKLETYQELKARQQKELNEFEGVFFAFDNTQFAEGMKKVDATDAKAEIYSLGAGGYIRKDRSKKFHEMLKRQDEEKKHRKKEEKFLFDSLVYELQNHEFCITYTVTDALDALGYDIKDIPTELLKKACKRALILD</sequence>
<organism evidence="1">
    <name type="scientific">viral metagenome</name>
    <dbReference type="NCBI Taxonomy" id="1070528"/>
    <lineage>
        <taxon>unclassified sequences</taxon>
        <taxon>metagenomes</taxon>
        <taxon>organismal metagenomes</taxon>
    </lineage>
</organism>